<evidence type="ECO:0000256" key="8">
    <source>
        <dbReference type="ARBA" id="ARBA00037387"/>
    </source>
</evidence>
<evidence type="ECO:0000256" key="9">
    <source>
        <dbReference type="ARBA" id="ARBA00041175"/>
    </source>
</evidence>
<dbReference type="CDD" id="cd00211">
    <property type="entry name" value="PTS_IIA_fru"/>
    <property type="match status" value="1"/>
</dbReference>
<organism evidence="12 13">
    <name type="scientific">Megamonas rupellensis</name>
    <dbReference type="NCBI Taxonomy" id="491921"/>
    <lineage>
        <taxon>Bacteria</taxon>
        <taxon>Bacillati</taxon>
        <taxon>Bacillota</taxon>
        <taxon>Negativicutes</taxon>
        <taxon>Selenomonadales</taxon>
        <taxon>Selenomonadaceae</taxon>
        <taxon>Megamonas</taxon>
    </lineage>
</organism>
<comment type="function">
    <text evidence="8">The phosphoenolpyruvate-dependent sugar phosphotransferase system (sugar PTS), a major carbohydrate active transport system, catalyzes the phosphorylation of incoming sugar substrates concomitantly with their translocation across the cell membrane. The enzyme II UlaABC PTS system is involved in ascorbate transport.</text>
</comment>
<evidence type="ECO:0000256" key="3">
    <source>
        <dbReference type="ARBA" id="ARBA00022490"/>
    </source>
</evidence>
<evidence type="ECO:0000313" key="12">
    <source>
        <dbReference type="EMBL" id="RGQ86073.1"/>
    </source>
</evidence>
<accession>A0A412CHN4</accession>
<dbReference type="SUPFAM" id="SSF55804">
    <property type="entry name" value="Phoshotransferase/anion transport protein"/>
    <property type="match status" value="1"/>
</dbReference>
<dbReference type="PROSITE" id="PS51094">
    <property type="entry name" value="PTS_EIIA_TYPE_2"/>
    <property type="match status" value="1"/>
</dbReference>
<comment type="caution">
    <text evidence="12">The sequence shown here is derived from an EMBL/GenBank/DDBJ whole genome shotgun (WGS) entry which is preliminary data.</text>
</comment>
<evidence type="ECO:0000256" key="2">
    <source>
        <dbReference type="ARBA" id="ARBA00022448"/>
    </source>
</evidence>
<evidence type="ECO:0000256" key="6">
    <source>
        <dbReference type="ARBA" id="ARBA00022683"/>
    </source>
</evidence>
<dbReference type="InterPro" id="IPR051351">
    <property type="entry name" value="Ascorbate-PTS_EIIA_comp"/>
</dbReference>
<evidence type="ECO:0000259" key="11">
    <source>
        <dbReference type="PROSITE" id="PS51094"/>
    </source>
</evidence>
<name>A0A412CHN4_9FIRM</name>
<comment type="subcellular location">
    <subcellularLocation>
        <location evidence="1">Cytoplasm</location>
    </subcellularLocation>
</comment>
<protein>
    <recommendedName>
        <fullName evidence="9">Ascorbate-specific PTS system EIIA component</fullName>
    </recommendedName>
    <alternativeName>
        <fullName evidence="10">Ascorbate-specific phosphotransferase enzyme IIA component</fullName>
    </alternativeName>
</protein>
<dbReference type="PANTHER" id="PTHR36203:SF1">
    <property type="entry name" value="ASCORBATE-SPECIFIC PTS SYSTEM EIIA COMPONENT"/>
    <property type="match status" value="1"/>
</dbReference>
<evidence type="ECO:0000256" key="10">
    <source>
        <dbReference type="ARBA" id="ARBA00042072"/>
    </source>
</evidence>
<dbReference type="Gene3D" id="3.40.930.10">
    <property type="entry name" value="Mannitol-specific EII, Chain A"/>
    <property type="match status" value="1"/>
</dbReference>
<dbReference type="RefSeq" id="WP_008538182.1">
    <property type="nucleotide sequence ID" value="NZ_QRTP01000003.1"/>
</dbReference>
<feature type="domain" description="PTS EIIA type-2" evidence="11">
    <location>
        <begin position="4"/>
        <end position="147"/>
    </location>
</feature>
<keyword evidence="2" id="KW-0813">Transport</keyword>
<dbReference type="AlphaFoldDB" id="A0A412CHN4"/>
<dbReference type="InterPro" id="IPR002178">
    <property type="entry name" value="PTS_EIIA_type-2_dom"/>
</dbReference>
<evidence type="ECO:0000256" key="5">
    <source>
        <dbReference type="ARBA" id="ARBA00022679"/>
    </source>
</evidence>
<keyword evidence="12" id="KW-0762">Sugar transport</keyword>
<keyword evidence="3" id="KW-0963">Cytoplasm</keyword>
<keyword evidence="5" id="KW-0808">Transferase</keyword>
<dbReference type="GO" id="GO:0009401">
    <property type="term" value="P:phosphoenolpyruvate-dependent sugar phosphotransferase system"/>
    <property type="evidence" value="ECO:0007669"/>
    <property type="project" value="UniProtKB-KW"/>
</dbReference>
<dbReference type="Proteomes" id="UP000286147">
    <property type="component" value="Unassembled WGS sequence"/>
</dbReference>
<keyword evidence="6" id="KW-0598">Phosphotransferase system</keyword>
<dbReference type="InterPro" id="IPR016152">
    <property type="entry name" value="PTrfase/Anion_transptr"/>
</dbReference>
<keyword evidence="4" id="KW-0597">Phosphoprotein</keyword>
<keyword evidence="7" id="KW-0418">Kinase</keyword>
<evidence type="ECO:0000256" key="1">
    <source>
        <dbReference type="ARBA" id="ARBA00004496"/>
    </source>
</evidence>
<sequence>MLTDIVSPDKILLHQSVSDWQQAITVAAKPLLDSKYIYPEYITAMIDAVKNYGPYIVIAKGVALAHARSEDGVKSMGLSIMTTKDPINFGNPENDPVKIIFCLAAPDPTTHLDVMRSLVNVINENWKIEQLSKIDNIEQFISILNKFEQNA</sequence>
<evidence type="ECO:0000256" key="7">
    <source>
        <dbReference type="ARBA" id="ARBA00022777"/>
    </source>
</evidence>
<dbReference type="EMBL" id="QRTP01000003">
    <property type="protein sequence ID" value="RGQ86073.1"/>
    <property type="molecule type" value="Genomic_DNA"/>
</dbReference>
<dbReference type="PANTHER" id="PTHR36203">
    <property type="entry name" value="ASCORBATE-SPECIFIC PTS SYSTEM EIIA COMPONENT"/>
    <property type="match status" value="1"/>
</dbReference>
<dbReference type="GO" id="GO:0005737">
    <property type="term" value="C:cytoplasm"/>
    <property type="evidence" value="ECO:0007669"/>
    <property type="project" value="UniProtKB-SubCell"/>
</dbReference>
<dbReference type="GO" id="GO:0016301">
    <property type="term" value="F:kinase activity"/>
    <property type="evidence" value="ECO:0007669"/>
    <property type="project" value="UniProtKB-KW"/>
</dbReference>
<dbReference type="GeneID" id="62778380"/>
<proteinExistence type="predicted"/>
<dbReference type="Pfam" id="PF00359">
    <property type="entry name" value="PTS_EIIA_2"/>
    <property type="match status" value="1"/>
</dbReference>
<reference evidence="12 13" key="1">
    <citation type="submission" date="2018-08" db="EMBL/GenBank/DDBJ databases">
        <title>A genome reference for cultivated species of the human gut microbiota.</title>
        <authorList>
            <person name="Zou Y."/>
            <person name="Xue W."/>
            <person name="Luo G."/>
        </authorList>
    </citation>
    <scope>NUCLEOTIDE SEQUENCE [LARGE SCALE GENOMIC DNA]</scope>
    <source>
        <strain evidence="12 13">AF27-12</strain>
    </source>
</reference>
<evidence type="ECO:0000256" key="4">
    <source>
        <dbReference type="ARBA" id="ARBA00022553"/>
    </source>
</evidence>
<gene>
    <name evidence="12" type="ORF">DWY77_02255</name>
</gene>
<evidence type="ECO:0000313" key="13">
    <source>
        <dbReference type="Proteomes" id="UP000286147"/>
    </source>
</evidence>